<proteinExistence type="predicted"/>
<evidence type="ECO:0000313" key="1">
    <source>
        <dbReference type="EMBL" id="GBP08236.1"/>
    </source>
</evidence>
<dbReference type="AlphaFoldDB" id="A0A4C1T1Z7"/>
<dbReference type="CDD" id="cd22979">
    <property type="entry name" value="DD_AK8"/>
    <property type="match status" value="1"/>
</dbReference>
<comment type="caution">
    <text evidence="1">The sequence shown here is derived from an EMBL/GenBank/DDBJ whole genome shotgun (WGS) entry which is preliminary data.</text>
</comment>
<protein>
    <submittedName>
        <fullName evidence="1">Adenylate kinase 8</fullName>
    </submittedName>
</protein>
<dbReference type="EMBL" id="BGZK01000030">
    <property type="protein sequence ID" value="GBP08236.1"/>
    <property type="molecule type" value="Genomic_DNA"/>
</dbReference>
<evidence type="ECO:0000313" key="2">
    <source>
        <dbReference type="Proteomes" id="UP000299102"/>
    </source>
</evidence>
<name>A0A4C1T1Z7_EUMVA</name>
<dbReference type="Proteomes" id="UP000299102">
    <property type="component" value="Unassembled WGS sequence"/>
</dbReference>
<accession>A0A4C1T1Z7</accession>
<keyword evidence="1" id="KW-0808">Transferase</keyword>
<dbReference type="InterPro" id="IPR027417">
    <property type="entry name" value="P-loop_NTPase"/>
</dbReference>
<dbReference type="SUPFAM" id="SSF52540">
    <property type="entry name" value="P-loop containing nucleoside triphosphate hydrolases"/>
    <property type="match status" value="1"/>
</dbReference>
<dbReference type="Gene3D" id="3.40.50.300">
    <property type="entry name" value="P-loop containing nucleotide triphosphate hydrolases"/>
    <property type="match status" value="1"/>
</dbReference>
<gene>
    <name evidence="1" type="primary">AK8</name>
    <name evidence="1" type="ORF">EVAR_78731_1</name>
</gene>
<keyword evidence="2" id="KW-1185">Reference proteome</keyword>
<dbReference type="OrthoDB" id="522106at2759"/>
<organism evidence="1 2">
    <name type="scientific">Eumeta variegata</name>
    <name type="common">Bagworm moth</name>
    <name type="synonym">Eumeta japonica</name>
    <dbReference type="NCBI Taxonomy" id="151549"/>
    <lineage>
        <taxon>Eukaryota</taxon>
        <taxon>Metazoa</taxon>
        <taxon>Ecdysozoa</taxon>
        <taxon>Arthropoda</taxon>
        <taxon>Hexapoda</taxon>
        <taxon>Insecta</taxon>
        <taxon>Pterygota</taxon>
        <taxon>Neoptera</taxon>
        <taxon>Endopterygota</taxon>
        <taxon>Lepidoptera</taxon>
        <taxon>Glossata</taxon>
        <taxon>Ditrysia</taxon>
        <taxon>Tineoidea</taxon>
        <taxon>Psychidae</taxon>
        <taxon>Oiketicinae</taxon>
        <taxon>Eumeta</taxon>
    </lineage>
</organism>
<keyword evidence="1" id="KW-0418">Kinase</keyword>
<dbReference type="GO" id="GO:0016301">
    <property type="term" value="F:kinase activity"/>
    <property type="evidence" value="ECO:0007669"/>
    <property type="project" value="UniProtKB-KW"/>
</dbReference>
<dbReference type="STRING" id="151549.A0A4C1T1Z7"/>
<reference evidence="1 2" key="1">
    <citation type="journal article" date="2019" name="Commun. Biol.">
        <title>The bagworm genome reveals a unique fibroin gene that provides high tensile strength.</title>
        <authorList>
            <person name="Kono N."/>
            <person name="Nakamura H."/>
            <person name="Ohtoshi R."/>
            <person name="Tomita M."/>
            <person name="Numata K."/>
            <person name="Arakawa K."/>
        </authorList>
    </citation>
    <scope>NUCLEOTIDE SEQUENCE [LARGE SCALE GENOMIC DNA]</scope>
</reference>
<sequence length="378" mass="42580">MTETDATKRPLNIPENFVPYLEKHRIYKVFKDMTRDLVLNLPKDHLKHMKVYLNRYTHGGQNANGILLLVSPELKNIDHPCTIAEARGLQQIGVLPTVTLLLIPPPPMSPSAPVHLTSARNFFQQDFEALKFAYRSTIKEVQVLPDEKPEVISTRLFNAIRACLGGASGPNRGHLALGAPSVYRVLLLGPRGSGRLSFEELCKEAKQGKDEVGRKLRDYGQSLQLRAEIVARRIMQKDCIDHGWVMIEYPQSGDDFEKLDSMKTPPNRVIFLNADWTTCKSRLTSRGVNRCTGKQETIGSDPRVVRHPRDHDSSIKRDLEYYFSEALLELRAAAGITAVEIGAQEPEDKVQIKIQAAVMAAPAFDIEYCMQKRTSFMD</sequence>